<dbReference type="EC" id="1.1.1.18" evidence="2"/>
<dbReference type="GO" id="GO:0050112">
    <property type="term" value="F:inositol 2-dehydrogenase (NAD+) activity"/>
    <property type="evidence" value="ECO:0007669"/>
    <property type="project" value="UniProtKB-EC"/>
</dbReference>
<evidence type="ECO:0000313" key="2">
    <source>
        <dbReference type="EMBL" id="SUA72431.1"/>
    </source>
</evidence>
<keyword evidence="2" id="KW-0560">Oxidoreductase</keyword>
<evidence type="ECO:0000259" key="1">
    <source>
        <dbReference type="Pfam" id="PF01408"/>
    </source>
</evidence>
<dbReference type="PANTHER" id="PTHR43377:SF1">
    <property type="entry name" value="BILIVERDIN REDUCTASE A"/>
    <property type="match status" value="1"/>
</dbReference>
<sequence length="315" mass="36204">MMNIGILGTGFGAYHASLLNNHPKVNRLIVFGRNETKLQKLKEELNVEVTQNIEDILLDPDVDIVDLCLPSHLHRSHAIDALKHGKHVFCETPVCFHLEDALLMQQAEKQYNKKILVNQFIKFDPAYTYLYEAYHQQKYGKLISLSLKRETPPLWGDLGLSSIPTQFMIHELDLFTWLWGPCDPYTVWGTEVVHPEQAQVRAYFQHRDTFTEVIASSHMPKSYPFTVAYEAYFEKAKLVFHESDENDPIPTALFEYTASGQQKINLESANPYEKSWDHALDCFGGHAECLIPLESAVQALEMAIEIKNRLEQARR</sequence>
<dbReference type="InterPro" id="IPR036291">
    <property type="entry name" value="NAD(P)-bd_dom_sf"/>
</dbReference>
<name>A0A378Y7F1_PAEPO</name>
<proteinExistence type="predicted"/>
<feature type="domain" description="Gfo/Idh/MocA-like oxidoreductase N-terminal" evidence="1">
    <location>
        <begin position="2"/>
        <end position="118"/>
    </location>
</feature>
<protein>
    <submittedName>
        <fullName evidence="2">Inositol 2-dehydrogenase</fullName>
        <ecNumber evidence="2">1.1.1.18</ecNumber>
    </submittedName>
</protein>
<dbReference type="RefSeq" id="WP_019688985.1">
    <property type="nucleotide sequence ID" value="NZ_CP036496.1"/>
</dbReference>
<dbReference type="AlphaFoldDB" id="A0A378Y7F1"/>
<reference evidence="2 3" key="1">
    <citation type="submission" date="2018-06" db="EMBL/GenBank/DDBJ databases">
        <authorList>
            <consortium name="Pathogen Informatics"/>
            <person name="Doyle S."/>
        </authorList>
    </citation>
    <scope>NUCLEOTIDE SEQUENCE [LARGE SCALE GENOMIC DNA]</scope>
    <source>
        <strain evidence="2 3">NCTC10343</strain>
    </source>
</reference>
<dbReference type="Proteomes" id="UP000254400">
    <property type="component" value="Unassembled WGS sequence"/>
</dbReference>
<dbReference type="SUPFAM" id="SSF51735">
    <property type="entry name" value="NAD(P)-binding Rossmann-fold domains"/>
    <property type="match status" value="1"/>
</dbReference>
<dbReference type="InterPro" id="IPR000683">
    <property type="entry name" value="Gfo/Idh/MocA-like_OxRdtase_N"/>
</dbReference>
<dbReference type="Gene3D" id="3.30.360.10">
    <property type="entry name" value="Dihydrodipicolinate Reductase, domain 2"/>
    <property type="match status" value="1"/>
</dbReference>
<evidence type="ECO:0000313" key="3">
    <source>
        <dbReference type="Proteomes" id="UP000254400"/>
    </source>
</evidence>
<dbReference type="GO" id="GO:0000166">
    <property type="term" value="F:nucleotide binding"/>
    <property type="evidence" value="ECO:0007669"/>
    <property type="project" value="InterPro"/>
</dbReference>
<dbReference type="Pfam" id="PF01408">
    <property type="entry name" value="GFO_IDH_MocA"/>
    <property type="match status" value="1"/>
</dbReference>
<accession>A0A378Y7F1</accession>
<dbReference type="GeneID" id="93348685"/>
<dbReference type="EMBL" id="UGSC01000001">
    <property type="protein sequence ID" value="SUA72431.1"/>
    <property type="molecule type" value="Genomic_DNA"/>
</dbReference>
<gene>
    <name evidence="2" type="primary">iolG</name>
    <name evidence="2" type="ORF">NCTC10343_05388</name>
</gene>
<organism evidence="2 3">
    <name type="scientific">Paenibacillus polymyxa</name>
    <name type="common">Bacillus polymyxa</name>
    <dbReference type="NCBI Taxonomy" id="1406"/>
    <lineage>
        <taxon>Bacteria</taxon>
        <taxon>Bacillati</taxon>
        <taxon>Bacillota</taxon>
        <taxon>Bacilli</taxon>
        <taxon>Bacillales</taxon>
        <taxon>Paenibacillaceae</taxon>
        <taxon>Paenibacillus</taxon>
    </lineage>
</organism>
<dbReference type="Gene3D" id="3.40.50.720">
    <property type="entry name" value="NAD(P)-binding Rossmann-like Domain"/>
    <property type="match status" value="1"/>
</dbReference>
<dbReference type="PANTHER" id="PTHR43377">
    <property type="entry name" value="BILIVERDIN REDUCTASE A"/>
    <property type="match status" value="1"/>
</dbReference>
<dbReference type="InterPro" id="IPR051450">
    <property type="entry name" value="Gfo/Idh/MocA_Oxidoreductases"/>
</dbReference>